<evidence type="ECO:0000256" key="2">
    <source>
        <dbReference type="SAM" id="Phobius"/>
    </source>
</evidence>
<feature type="transmembrane region" description="Helical" evidence="2">
    <location>
        <begin position="263"/>
        <end position="280"/>
    </location>
</feature>
<sequence>MTSLLVHLYIDVNLPRFRRKREAFELGSAKELNWRSASNKGPPFHAVMTTPQRRKIFPHLDGSKKESAKKTAEGGGDASYDNAKTTKETKAKRHPSARKKNDTVNGTDDIHKKHGINKNHAGFSATRHLLPLPLVFTVLMCSGLFWISSFRDMMATGKPILDTLGFLWGQVDADANFLLYTKSTAWYDDSRGWKSKQGGLSAILPVTTDANNMGGLFVRKMSGAAGLAFQSAKLWPIVFHSPPVYGKKGMVGPSWSAGHFDPLLVLGMVGDVCLSTFYLVRLEELKNGGAHTLGKAFVLAGLVEALVFALYVTSRRMREATKGKQATNSPPSAAGEEYDPLDDPNTIPSRIIARTVLIVSTLISVVSLRDLLFPGSILSFIPRDDIYLEWTGAFLHSPPPDTVESDEHGLEAPLYAGDKFVSQLMGLYLALCCMLKVTSAIGWIKGSKSMGGDLDNEDRRGVVSSKIIWKTQAFGDMLLLAMLRLFTPAAKSASLDLRWHLMFVAYEMFILCTCQWTASSLIFICLVSTHHFDSLSRSLICSLVLYGFW</sequence>
<reference evidence="3 4" key="1">
    <citation type="journal article" date="2020" name="G3 (Bethesda)">
        <title>Improved Reference Genome for Cyclotella cryptica CCMP332, a Model for Cell Wall Morphogenesis, Salinity Adaptation, and Lipid Production in Diatoms (Bacillariophyta).</title>
        <authorList>
            <person name="Roberts W.R."/>
            <person name="Downey K.M."/>
            <person name="Ruck E.C."/>
            <person name="Traller J.C."/>
            <person name="Alverson A.J."/>
        </authorList>
    </citation>
    <scope>NUCLEOTIDE SEQUENCE [LARGE SCALE GENOMIC DNA]</scope>
    <source>
        <strain evidence="3 4">CCMP332</strain>
    </source>
</reference>
<organism evidence="3 4">
    <name type="scientific">Cyclotella cryptica</name>
    <dbReference type="NCBI Taxonomy" id="29204"/>
    <lineage>
        <taxon>Eukaryota</taxon>
        <taxon>Sar</taxon>
        <taxon>Stramenopiles</taxon>
        <taxon>Ochrophyta</taxon>
        <taxon>Bacillariophyta</taxon>
        <taxon>Coscinodiscophyceae</taxon>
        <taxon>Thalassiosirophycidae</taxon>
        <taxon>Stephanodiscales</taxon>
        <taxon>Stephanodiscaceae</taxon>
        <taxon>Cyclotella</taxon>
    </lineage>
</organism>
<comment type="caution">
    <text evidence="3">The sequence shown here is derived from an EMBL/GenBank/DDBJ whole genome shotgun (WGS) entry which is preliminary data.</text>
</comment>
<evidence type="ECO:0000313" key="4">
    <source>
        <dbReference type="Proteomes" id="UP001516023"/>
    </source>
</evidence>
<evidence type="ECO:0008006" key="5">
    <source>
        <dbReference type="Google" id="ProtNLM"/>
    </source>
</evidence>
<feature type="region of interest" description="Disordered" evidence="1">
    <location>
        <begin position="320"/>
        <end position="342"/>
    </location>
</feature>
<feature type="transmembrane region" description="Helical" evidence="2">
    <location>
        <begin position="425"/>
        <end position="446"/>
    </location>
</feature>
<keyword evidence="4" id="KW-1185">Reference proteome</keyword>
<feature type="region of interest" description="Disordered" evidence="1">
    <location>
        <begin position="56"/>
        <end position="113"/>
    </location>
</feature>
<accession>A0ABD3QB02</accession>
<dbReference type="EMBL" id="JABMIG020000056">
    <property type="protein sequence ID" value="KAL3797242.1"/>
    <property type="molecule type" value="Genomic_DNA"/>
</dbReference>
<dbReference type="AlphaFoldDB" id="A0ABD3QB02"/>
<feature type="compositionally biased region" description="Basic and acidic residues" evidence="1">
    <location>
        <begin position="61"/>
        <end position="72"/>
    </location>
</feature>
<name>A0ABD3QB02_9STRA</name>
<feature type="transmembrane region" description="Helical" evidence="2">
    <location>
        <begin position="129"/>
        <end position="148"/>
    </location>
</feature>
<keyword evidence="2" id="KW-1133">Transmembrane helix</keyword>
<keyword evidence="2" id="KW-0812">Transmembrane</keyword>
<feature type="transmembrane region" description="Helical" evidence="2">
    <location>
        <begin position="499"/>
        <end position="527"/>
    </location>
</feature>
<evidence type="ECO:0000313" key="3">
    <source>
        <dbReference type="EMBL" id="KAL3797242.1"/>
    </source>
</evidence>
<feature type="transmembrane region" description="Helical" evidence="2">
    <location>
        <begin position="292"/>
        <end position="312"/>
    </location>
</feature>
<proteinExistence type="predicted"/>
<dbReference type="Proteomes" id="UP001516023">
    <property type="component" value="Unassembled WGS sequence"/>
</dbReference>
<protein>
    <recommendedName>
        <fullName evidence="5">Transmembrane protein</fullName>
    </recommendedName>
</protein>
<gene>
    <name evidence="3" type="ORF">HJC23_004534</name>
</gene>
<evidence type="ECO:0000256" key="1">
    <source>
        <dbReference type="SAM" id="MobiDB-lite"/>
    </source>
</evidence>
<keyword evidence="2" id="KW-0472">Membrane</keyword>